<dbReference type="GO" id="GO:0043565">
    <property type="term" value="F:sequence-specific DNA binding"/>
    <property type="evidence" value="ECO:0007669"/>
    <property type="project" value="InterPro"/>
</dbReference>
<dbReference type="SUPFAM" id="SSF48295">
    <property type="entry name" value="TrpR-like"/>
    <property type="match status" value="1"/>
</dbReference>
<dbReference type="Gene3D" id="1.10.1750.10">
    <property type="match status" value="1"/>
</dbReference>
<proteinExistence type="predicted"/>
<dbReference type="SMART" id="SM00760">
    <property type="entry name" value="Bac_DnaA_C"/>
    <property type="match status" value="1"/>
</dbReference>
<dbReference type="PANTHER" id="PTHR30050:SF4">
    <property type="entry name" value="ATP-BINDING PROTEIN RV3427C IN INSERTION SEQUENCE-RELATED"/>
    <property type="match status" value="1"/>
</dbReference>
<dbReference type="Pfam" id="PF08299">
    <property type="entry name" value="Bac_DnaA_C"/>
    <property type="match status" value="1"/>
</dbReference>
<dbReference type="PANTHER" id="PTHR30050">
    <property type="entry name" value="CHROMOSOMAL REPLICATION INITIATOR PROTEIN DNAA"/>
    <property type="match status" value="1"/>
</dbReference>
<accession>A0A6J5N8M6</accession>
<feature type="domain" description="Chromosomal replication initiator DnaA C-terminal" evidence="1">
    <location>
        <begin position="55"/>
        <end position="123"/>
    </location>
</feature>
<name>A0A6J5N8M6_9CAUD</name>
<evidence type="ECO:0000313" key="2">
    <source>
        <dbReference type="EMBL" id="CAB4153826.1"/>
    </source>
</evidence>
<dbReference type="EMBL" id="LR796597">
    <property type="protein sequence ID" value="CAB4153826.1"/>
    <property type="molecule type" value="Genomic_DNA"/>
</dbReference>
<dbReference type="GO" id="GO:0006270">
    <property type="term" value="P:DNA replication initiation"/>
    <property type="evidence" value="ECO:0007669"/>
    <property type="project" value="InterPro"/>
</dbReference>
<evidence type="ECO:0000259" key="1">
    <source>
        <dbReference type="SMART" id="SM00760"/>
    </source>
</evidence>
<reference evidence="2" key="1">
    <citation type="submission" date="2020-04" db="EMBL/GenBank/DDBJ databases">
        <authorList>
            <person name="Chiriac C."/>
            <person name="Salcher M."/>
            <person name="Ghai R."/>
            <person name="Kavagutti S V."/>
        </authorList>
    </citation>
    <scope>NUCLEOTIDE SEQUENCE</scope>
</reference>
<dbReference type="GO" id="GO:0005524">
    <property type="term" value="F:ATP binding"/>
    <property type="evidence" value="ECO:0007669"/>
    <property type="project" value="InterPro"/>
</dbReference>
<organism evidence="2">
    <name type="scientific">uncultured Caudovirales phage</name>
    <dbReference type="NCBI Taxonomy" id="2100421"/>
    <lineage>
        <taxon>Viruses</taxon>
        <taxon>Duplodnaviria</taxon>
        <taxon>Heunggongvirae</taxon>
        <taxon>Uroviricota</taxon>
        <taxon>Caudoviricetes</taxon>
        <taxon>Peduoviridae</taxon>
        <taxon>Maltschvirus</taxon>
        <taxon>Maltschvirus maltsch</taxon>
    </lineage>
</organism>
<protein>
    <submittedName>
        <fullName evidence="2">Chromosomal replication initiator, DnaA C-terminal</fullName>
    </submittedName>
</protein>
<dbReference type="InterPro" id="IPR013159">
    <property type="entry name" value="DnaA_C"/>
</dbReference>
<sequence length="166" mass="19924">MKTEVKKILDYASMFVMPERREEFMIFIAPYIITSDNVEQSTEEVEEVMMKEEDFIQLLEDKICSVFGIKAKSLYENSRRREIAYARHMCMWVMRKNTMMTMANISRRYNRHHSTAIHSYKMFEELFIFDKTFRNQSNAVAEYLAMLEYDGMKKDLNVLLVTNKVY</sequence>
<dbReference type="CDD" id="cd06571">
    <property type="entry name" value="Bac_DnaA_C"/>
    <property type="match status" value="1"/>
</dbReference>
<dbReference type="InterPro" id="IPR010921">
    <property type="entry name" value="Trp_repressor/repl_initiator"/>
</dbReference>
<gene>
    <name evidence="2" type="ORF">UFOVP636_30</name>
</gene>
<dbReference type="GO" id="GO:0006275">
    <property type="term" value="P:regulation of DNA replication"/>
    <property type="evidence" value="ECO:0007669"/>
    <property type="project" value="InterPro"/>
</dbReference>